<organism evidence="3 4">
    <name type="scientific">Albibacterium profundi</name>
    <dbReference type="NCBI Taxonomy" id="3134906"/>
    <lineage>
        <taxon>Bacteria</taxon>
        <taxon>Pseudomonadati</taxon>
        <taxon>Bacteroidota</taxon>
        <taxon>Sphingobacteriia</taxon>
        <taxon>Sphingobacteriales</taxon>
        <taxon>Sphingobacteriaceae</taxon>
        <taxon>Albibacterium</taxon>
    </lineage>
</organism>
<dbReference type="RefSeq" id="WP_375558107.1">
    <property type="nucleotide sequence ID" value="NZ_JBBVGT010000003.1"/>
</dbReference>
<protein>
    <submittedName>
        <fullName evidence="3">DUF4488 domain-containing protein</fullName>
    </submittedName>
</protein>
<name>A0ABV5CG79_9SPHI</name>
<dbReference type="EMBL" id="JBBVGT010000003">
    <property type="protein sequence ID" value="MFB5946578.1"/>
    <property type="molecule type" value="Genomic_DNA"/>
</dbReference>
<accession>A0ABV5CG79</accession>
<feature type="domain" description="DUF4488" evidence="2">
    <location>
        <begin position="28"/>
        <end position="147"/>
    </location>
</feature>
<sequence length="159" mass="17907">MKKTCFTLIFGLIFSTLALAQKNEDHPIVGMWQLGKAVNNGHETNVNRIVQLKQYLDNGVFQVFVTTGPGKTFQTIKGTYQITSDSTYSETIEAAINQRMIGRTYDILYHVNGGQLDLDGNVTTPNRTNPSVIDTFNYVEEWKRVEHVSTIMQSQASQN</sequence>
<reference evidence="3 4" key="1">
    <citation type="submission" date="2024-04" db="EMBL/GenBank/DDBJ databases">
        <title>Albibacterium profundi sp. nov., isolated from sediment of the Challenger Deep of Mariana Trench.</title>
        <authorList>
            <person name="Wang Y."/>
        </authorList>
    </citation>
    <scope>NUCLEOTIDE SEQUENCE [LARGE SCALE GENOMIC DNA]</scope>
    <source>
        <strain evidence="3 4">RHL897</strain>
    </source>
</reference>
<dbReference type="Proteomes" id="UP001580928">
    <property type="component" value="Unassembled WGS sequence"/>
</dbReference>
<dbReference type="Pfam" id="PF14869">
    <property type="entry name" value="DUF4488"/>
    <property type="match status" value="1"/>
</dbReference>
<feature type="signal peptide" evidence="1">
    <location>
        <begin position="1"/>
        <end position="20"/>
    </location>
</feature>
<comment type="caution">
    <text evidence="3">The sequence shown here is derived from an EMBL/GenBank/DDBJ whole genome shotgun (WGS) entry which is preliminary data.</text>
</comment>
<evidence type="ECO:0000313" key="3">
    <source>
        <dbReference type="EMBL" id="MFB5946578.1"/>
    </source>
</evidence>
<keyword evidence="1" id="KW-0732">Signal</keyword>
<evidence type="ECO:0000256" key="1">
    <source>
        <dbReference type="SAM" id="SignalP"/>
    </source>
</evidence>
<proteinExistence type="predicted"/>
<dbReference type="InterPro" id="IPR027991">
    <property type="entry name" value="DUF4488"/>
</dbReference>
<feature type="chain" id="PRO_5046161887" evidence="1">
    <location>
        <begin position="21"/>
        <end position="159"/>
    </location>
</feature>
<dbReference type="Gene3D" id="2.40.128.490">
    <property type="entry name" value="Uncharacterised protein PF14869, DUF4488"/>
    <property type="match status" value="1"/>
</dbReference>
<gene>
    <name evidence="3" type="ORF">WKR92_12140</name>
</gene>
<evidence type="ECO:0000313" key="4">
    <source>
        <dbReference type="Proteomes" id="UP001580928"/>
    </source>
</evidence>
<evidence type="ECO:0000259" key="2">
    <source>
        <dbReference type="Pfam" id="PF14869"/>
    </source>
</evidence>
<keyword evidence="4" id="KW-1185">Reference proteome</keyword>